<dbReference type="RefSeq" id="WP_141868555.1">
    <property type="nucleotide sequence ID" value="NZ_BAABAN010000003.1"/>
</dbReference>
<feature type="compositionally biased region" description="Basic and acidic residues" evidence="1">
    <location>
        <begin position="50"/>
        <end position="63"/>
    </location>
</feature>
<evidence type="ECO:0000313" key="2">
    <source>
        <dbReference type="EMBL" id="TQL65200.1"/>
    </source>
</evidence>
<organism evidence="2 3">
    <name type="scientific">Enteractinococcus coprophilus</name>
    <dbReference type="NCBI Taxonomy" id="1027633"/>
    <lineage>
        <taxon>Bacteria</taxon>
        <taxon>Bacillati</taxon>
        <taxon>Actinomycetota</taxon>
        <taxon>Actinomycetes</taxon>
        <taxon>Micrococcales</taxon>
        <taxon>Micrococcaceae</taxon>
    </lineage>
</organism>
<protein>
    <submittedName>
        <fullName evidence="2">Uncharacterized protein</fullName>
    </submittedName>
</protein>
<dbReference type="OrthoDB" id="9980881at2"/>
<dbReference type="AlphaFoldDB" id="A0A542ZYB1"/>
<feature type="compositionally biased region" description="Polar residues" evidence="1">
    <location>
        <begin position="81"/>
        <end position="103"/>
    </location>
</feature>
<dbReference type="Proteomes" id="UP000319746">
    <property type="component" value="Unassembled WGS sequence"/>
</dbReference>
<gene>
    <name evidence="2" type="ORF">FB556_2717</name>
</gene>
<comment type="caution">
    <text evidence="2">The sequence shown here is derived from an EMBL/GenBank/DDBJ whole genome shotgun (WGS) entry which is preliminary data.</text>
</comment>
<sequence>METSNKSFSPAEQAVLDEARKVNEERMQAIQDLAAIVAQRIDLEERLKENTKQERRAVREAEKAGWTPAQIKRFMKPPRPQNTSQKKQTNEQSAQPKEQNEPQIQAGMTPDI</sequence>
<name>A0A542ZYB1_9MICC</name>
<evidence type="ECO:0000256" key="1">
    <source>
        <dbReference type="SAM" id="MobiDB-lite"/>
    </source>
</evidence>
<proteinExistence type="predicted"/>
<keyword evidence="3" id="KW-1185">Reference proteome</keyword>
<dbReference type="EMBL" id="VFOU01000006">
    <property type="protein sequence ID" value="TQL65200.1"/>
    <property type="molecule type" value="Genomic_DNA"/>
</dbReference>
<reference evidence="2 3" key="1">
    <citation type="submission" date="2019-06" db="EMBL/GenBank/DDBJ databases">
        <title>Sequencing the genomes of 1000 actinobacteria strains.</title>
        <authorList>
            <person name="Klenk H.-P."/>
        </authorList>
    </citation>
    <scope>NUCLEOTIDE SEQUENCE [LARGE SCALE GENOMIC DNA]</scope>
    <source>
        <strain evidence="2 3">DSM 24083</strain>
    </source>
</reference>
<accession>A0A542ZYB1</accession>
<feature type="region of interest" description="Disordered" evidence="1">
    <location>
        <begin position="50"/>
        <end position="112"/>
    </location>
</feature>
<evidence type="ECO:0000313" key="3">
    <source>
        <dbReference type="Proteomes" id="UP000319746"/>
    </source>
</evidence>